<dbReference type="Pfam" id="PF04832">
    <property type="entry name" value="SOUL"/>
    <property type="match status" value="1"/>
</dbReference>
<gene>
    <name evidence="2" type="ORF">M427DRAFT_57331</name>
</gene>
<dbReference type="Proteomes" id="UP000070544">
    <property type="component" value="Unassembled WGS sequence"/>
</dbReference>
<dbReference type="Gene3D" id="3.20.80.10">
    <property type="entry name" value="Regulatory factor, effector binding domain"/>
    <property type="match status" value="2"/>
</dbReference>
<dbReference type="PANTHER" id="PTHR11220">
    <property type="entry name" value="HEME-BINDING PROTEIN-RELATED"/>
    <property type="match status" value="1"/>
</dbReference>
<evidence type="ECO:0000256" key="1">
    <source>
        <dbReference type="ARBA" id="ARBA00009817"/>
    </source>
</evidence>
<comment type="similarity">
    <text evidence="1">Belongs to the HEBP family.</text>
</comment>
<dbReference type="OrthoDB" id="6424451at2759"/>
<dbReference type="InterPro" id="IPR011256">
    <property type="entry name" value="Reg_factor_effector_dom_sf"/>
</dbReference>
<sequence length="272" mass="29409">MNSVVTLARAHPIATSALIGAVIVVSFPDGRRFLSRFGKAMGAVGSIFGYEHVEQPDYKVIYTSPHGFEVRQYPQLIVAETTYEVVNGNYGGGFMTVAGYIFGKNKKRGGSEGEKVAMTAPVLMEPNSSEKIAMTAPVLMEPNSSEKIAMTAPVMMDGTTTSMTMSFIMPSKYKTVEDLPEPLDPRVKLKTQSPMTLAVLRRSGLLSTSLSQTMGSELLKALATDGKWEIDTFIRNGKVTTAGYNPPWALPWVRRNEAMVGVKEVAGGSASL</sequence>
<dbReference type="InterPro" id="IPR006917">
    <property type="entry name" value="SOUL_heme-bd"/>
</dbReference>
<protein>
    <submittedName>
        <fullName evidence="2">SOUL-domain-containing protein</fullName>
    </submittedName>
</protein>
<dbReference type="AlphaFoldDB" id="A0A139ADK0"/>
<evidence type="ECO:0000313" key="3">
    <source>
        <dbReference type="Proteomes" id="UP000070544"/>
    </source>
</evidence>
<name>A0A139ADK0_GONPJ</name>
<dbReference type="EMBL" id="KQ965767">
    <property type="protein sequence ID" value="KXS14664.1"/>
    <property type="molecule type" value="Genomic_DNA"/>
</dbReference>
<accession>A0A139ADK0</accession>
<evidence type="ECO:0000313" key="2">
    <source>
        <dbReference type="EMBL" id="KXS14664.1"/>
    </source>
</evidence>
<reference evidence="2 3" key="1">
    <citation type="journal article" date="2015" name="Genome Biol. Evol.">
        <title>Phylogenomic analyses indicate that early fungi evolved digesting cell walls of algal ancestors of land plants.</title>
        <authorList>
            <person name="Chang Y."/>
            <person name="Wang S."/>
            <person name="Sekimoto S."/>
            <person name="Aerts A.L."/>
            <person name="Choi C."/>
            <person name="Clum A."/>
            <person name="LaButti K.M."/>
            <person name="Lindquist E.A."/>
            <person name="Yee Ngan C."/>
            <person name="Ohm R.A."/>
            <person name="Salamov A.A."/>
            <person name="Grigoriev I.V."/>
            <person name="Spatafora J.W."/>
            <person name="Berbee M.L."/>
        </authorList>
    </citation>
    <scope>NUCLEOTIDE SEQUENCE [LARGE SCALE GENOMIC DNA]</scope>
    <source>
        <strain evidence="2 3">JEL478</strain>
    </source>
</reference>
<dbReference type="SUPFAM" id="SSF55136">
    <property type="entry name" value="Probable bacterial effector-binding domain"/>
    <property type="match status" value="2"/>
</dbReference>
<organism evidence="2 3">
    <name type="scientific">Gonapodya prolifera (strain JEL478)</name>
    <name type="common">Monoblepharis prolifera</name>
    <dbReference type="NCBI Taxonomy" id="1344416"/>
    <lineage>
        <taxon>Eukaryota</taxon>
        <taxon>Fungi</taxon>
        <taxon>Fungi incertae sedis</taxon>
        <taxon>Chytridiomycota</taxon>
        <taxon>Chytridiomycota incertae sedis</taxon>
        <taxon>Monoblepharidomycetes</taxon>
        <taxon>Monoblepharidales</taxon>
        <taxon>Gonapodyaceae</taxon>
        <taxon>Gonapodya</taxon>
    </lineage>
</organism>
<proteinExistence type="inferred from homology"/>
<keyword evidence="3" id="KW-1185">Reference proteome</keyword>
<dbReference type="PANTHER" id="PTHR11220:SF58">
    <property type="entry name" value="SOUL HEME-BINDING FAMILY PROTEIN"/>
    <property type="match status" value="1"/>
</dbReference>